<dbReference type="PANTHER" id="PTHR37168:SF2">
    <property type="entry name" value="CRISPR-ASSOCIATED EXONUCLEASE CAS4"/>
    <property type="match status" value="1"/>
</dbReference>
<dbReference type="InterPro" id="IPR013343">
    <property type="entry name" value="CRISPR-assoc_prot_Cas4"/>
</dbReference>
<comment type="cofactor">
    <cofactor evidence="9">
        <name>iron-sulfur cluster</name>
        <dbReference type="ChEBI" id="CHEBI:30408"/>
    </cofactor>
</comment>
<evidence type="ECO:0000256" key="5">
    <source>
        <dbReference type="ARBA" id="ARBA00023004"/>
    </source>
</evidence>
<dbReference type="InterPro" id="IPR011604">
    <property type="entry name" value="PDDEXK-like_dom_sf"/>
</dbReference>
<dbReference type="GO" id="GO:0046872">
    <property type="term" value="F:metal ion binding"/>
    <property type="evidence" value="ECO:0007669"/>
    <property type="project" value="UniProtKB-KW"/>
</dbReference>
<keyword evidence="1 9" id="KW-0540">Nuclease</keyword>
<keyword evidence="7 9" id="KW-0051">Antiviral defense</keyword>
<evidence type="ECO:0000256" key="8">
    <source>
        <dbReference type="ARBA" id="ARBA00023211"/>
    </source>
</evidence>
<gene>
    <name evidence="11" type="ORF">NCTC13028_00499</name>
</gene>
<keyword evidence="5 9" id="KW-0408">Iron</keyword>
<evidence type="ECO:0000256" key="4">
    <source>
        <dbReference type="ARBA" id="ARBA00022839"/>
    </source>
</evidence>
<keyword evidence="4 9" id="KW-0269">Exonuclease</keyword>
<dbReference type="PANTHER" id="PTHR37168">
    <property type="entry name" value="CRISPR-ASSOCIATED EXONUCLEASE CAS4"/>
    <property type="match status" value="1"/>
</dbReference>
<keyword evidence="8 9" id="KW-0464">Manganese</keyword>
<keyword evidence="2 9" id="KW-0479">Metal-binding</keyword>
<evidence type="ECO:0000256" key="1">
    <source>
        <dbReference type="ARBA" id="ARBA00022722"/>
    </source>
</evidence>
<keyword evidence="3 9" id="KW-0378">Hydrolase</keyword>
<evidence type="ECO:0000256" key="2">
    <source>
        <dbReference type="ARBA" id="ARBA00022723"/>
    </source>
</evidence>
<evidence type="ECO:0000256" key="7">
    <source>
        <dbReference type="ARBA" id="ARBA00023118"/>
    </source>
</evidence>
<reference evidence="11 12" key="1">
    <citation type="submission" date="2018-06" db="EMBL/GenBank/DDBJ databases">
        <authorList>
            <consortium name="Pathogen Informatics"/>
            <person name="Doyle S."/>
        </authorList>
    </citation>
    <scope>NUCLEOTIDE SEQUENCE [LARGE SCALE GENOMIC DNA]</scope>
    <source>
        <strain evidence="11 12">NCTC13028</strain>
    </source>
</reference>
<evidence type="ECO:0000256" key="9">
    <source>
        <dbReference type="RuleBase" id="RU365022"/>
    </source>
</evidence>
<name>A0A2X2VWA8_CLOCO</name>
<dbReference type="RefSeq" id="WP_111921163.1">
    <property type="nucleotide sequence ID" value="NZ_UAWC01000001.1"/>
</dbReference>
<dbReference type="Proteomes" id="UP000250223">
    <property type="component" value="Unassembled WGS sequence"/>
</dbReference>
<protein>
    <recommendedName>
        <fullName evidence="9">CRISPR-associated exonuclease Cas4</fullName>
        <ecNumber evidence="9">3.1.12.1</ecNumber>
    </recommendedName>
</protein>
<evidence type="ECO:0000313" key="12">
    <source>
        <dbReference type="Proteomes" id="UP000250223"/>
    </source>
</evidence>
<comment type="function">
    <text evidence="9">CRISPR (clustered regularly interspaced short palindromic repeat) is an adaptive immune system that provides protection against mobile genetic elements (viruses, transposable elements and conjugative plasmids). CRISPR clusters contain sequences complementary to antecedent mobile elements and target invading nucleic acids. CRISPR clusters are transcribed and processed into CRISPR RNA (crRNA).</text>
</comment>
<proteinExistence type="inferred from homology"/>
<dbReference type="GO" id="GO:0051607">
    <property type="term" value="P:defense response to virus"/>
    <property type="evidence" value="ECO:0007669"/>
    <property type="project" value="UniProtKB-KW"/>
</dbReference>
<dbReference type="AlphaFoldDB" id="A0A2X2VWA8"/>
<evidence type="ECO:0000256" key="3">
    <source>
        <dbReference type="ARBA" id="ARBA00022801"/>
    </source>
</evidence>
<dbReference type="EMBL" id="UAWC01000001">
    <property type="protein sequence ID" value="SQB33506.1"/>
    <property type="molecule type" value="Genomic_DNA"/>
</dbReference>
<dbReference type="Pfam" id="PF01930">
    <property type="entry name" value="Cas_Cas4"/>
    <property type="match status" value="1"/>
</dbReference>
<comment type="cofactor">
    <cofactor evidence="9">
        <name>Mg(2+)</name>
        <dbReference type="ChEBI" id="CHEBI:18420"/>
    </cofactor>
    <cofactor evidence="9">
        <name>Mn(2+)</name>
        <dbReference type="ChEBI" id="CHEBI:29035"/>
    </cofactor>
    <text evidence="9">Mg(2+) or Mn(2+) required for ssDNA cleavage activity.</text>
</comment>
<evidence type="ECO:0000256" key="6">
    <source>
        <dbReference type="ARBA" id="ARBA00023014"/>
    </source>
</evidence>
<dbReference type="GO" id="GO:0051536">
    <property type="term" value="F:iron-sulfur cluster binding"/>
    <property type="evidence" value="ECO:0007669"/>
    <property type="project" value="UniProtKB-KW"/>
</dbReference>
<sequence>MDINGTYIWYYKICKRETWLMMRNIVPDQHDENIDLGRFMHEFYYKRDKKEIAFGNVKFDILFQSKNEIVIGENKKSSKYEQASKWQLLYYLKVLKKAGINTKGQLVYPSERKRVDLELTKEVEDELNNIIDEIEKLSKMRKPPKVKKISFCKNCGYREFCFS</sequence>
<evidence type="ECO:0000259" key="10">
    <source>
        <dbReference type="Pfam" id="PF01930"/>
    </source>
</evidence>
<comment type="similarity">
    <text evidence="9">Belongs to the CRISPR-associated exonuclease Cas4 family.</text>
</comment>
<dbReference type="NCBIfam" id="TIGR00372">
    <property type="entry name" value="cas4"/>
    <property type="match status" value="1"/>
</dbReference>
<dbReference type="Gene3D" id="3.90.320.10">
    <property type="match status" value="1"/>
</dbReference>
<dbReference type="GO" id="GO:0004527">
    <property type="term" value="F:exonuclease activity"/>
    <property type="evidence" value="ECO:0007669"/>
    <property type="project" value="UniProtKB-KW"/>
</dbReference>
<accession>A0A2X2VWA8</accession>
<evidence type="ECO:0000313" key="11">
    <source>
        <dbReference type="EMBL" id="SQB33506.1"/>
    </source>
</evidence>
<dbReference type="InterPro" id="IPR022765">
    <property type="entry name" value="Dna2/Cas4_DUF83"/>
</dbReference>
<organism evidence="11 12">
    <name type="scientific">Clostridium cochlearium</name>
    <dbReference type="NCBI Taxonomy" id="1494"/>
    <lineage>
        <taxon>Bacteria</taxon>
        <taxon>Bacillati</taxon>
        <taxon>Bacillota</taxon>
        <taxon>Clostridia</taxon>
        <taxon>Eubacteriales</taxon>
        <taxon>Clostridiaceae</taxon>
        <taxon>Clostridium</taxon>
    </lineage>
</organism>
<dbReference type="EC" id="3.1.12.1" evidence="9"/>
<keyword evidence="6 9" id="KW-0411">Iron-sulfur</keyword>
<feature type="domain" description="DUF83" evidence="10">
    <location>
        <begin position="4"/>
        <end position="162"/>
    </location>
</feature>